<dbReference type="OrthoDB" id="5212574at2759"/>
<dbReference type="EMBL" id="JAKOGI010000189">
    <property type="protein sequence ID" value="KAJ8440459.1"/>
    <property type="molecule type" value="Genomic_DNA"/>
</dbReference>
<keyword evidence="8" id="KW-0479">Metal-binding</keyword>
<dbReference type="FunFam" id="3.90.190.20:FF:000011">
    <property type="entry name" value="Folylpolyglutamate synthase"/>
    <property type="match status" value="1"/>
</dbReference>
<dbReference type="GO" id="GO:0005524">
    <property type="term" value="F:ATP binding"/>
    <property type="evidence" value="ECO:0007669"/>
    <property type="project" value="UniProtKB-KW"/>
</dbReference>
<evidence type="ECO:0000313" key="16">
    <source>
        <dbReference type="Proteomes" id="UP001153076"/>
    </source>
</evidence>
<keyword evidence="16" id="KW-1185">Reference proteome</keyword>
<dbReference type="PANTHER" id="PTHR11136">
    <property type="entry name" value="FOLYLPOLYGLUTAMATE SYNTHASE-RELATED"/>
    <property type="match status" value="1"/>
</dbReference>
<dbReference type="AlphaFoldDB" id="A0A9Q1QG16"/>
<evidence type="ECO:0000256" key="5">
    <source>
        <dbReference type="ARBA" id="ARBA00018660"/>
    </source>
</evidence>
<dbReference type="SUPFAM" id="SSF53623">
    <property type="entry name" value="MurD-like peptide ligases, catalytic domain"/>
    <property type="match status" value="1"/>
</dbReference>
<evidence type="ECO:0000256" key="7">
    <source>
        <dbReference type="ARBA" id="ARBA00022598"/>
    </source>
</evidence>
<evidence type="ECO:0000256" key="2">
    <source>
        <dbReference type="ARBA" id="ARBA00005150"/>
    </source>
</evidence>
<dbReference type="FunFam" id="3.40.1190.10:FF:000017">
    <property type="entry name" value="Folylpolyglutamate synthase"/>
    <property type="match status" value="1"/>
</dbReference>
<dbReference type="EC" id="6.3.2.17" evidence="4"/>
<protein>
    <recommendedName>
        <fullName evidence="5">Folylpolyglutamate synthase</fullName>
        <ecNumber evidence="4">6.3.2.17</ecNumber>
    </recommendedName>
    <alternativeName>
        <fullName evidence="13">Folylpoly-gamma-glutamate synthetase</fullName>
    </alternativeName>
    <alternativeName>
        <fullName evidence="12">Tetrahydrofolylpolyglutamate synthase</fullName>
    </alternativeName>
</protein>
<dbReference type="GO" id="GO:0006730">
    <property type="term" value="P:one-carbon metabolic process"/>
    <property type="evidence" value="ECO:0007669"/>
    <property type="project" value="UniProtKB-KW"/>
</dbReference>
<dbReference type="NCBIfam" id="TIGR01499">
    <property type="entry name" value="folC"/>
    <property type="match status" value="1"/>
</dbReference>
<comment type="catalytic activity">
    <reaction evidence="14">
        <text>(6S)-5,6,7,8-tetrahydrofolyl-(gamma-L-Glu)(n) + L-glutamate + ATP = (6S)-5,6,7,8-tetrahydrofolyl-(gamma-L-Glu)(n+1) + ADP + phosphate + H(+)</text>
        <dbReference type="Rhea" id="RHEA:10580"/>
        <dbReference type="Rhea" id="RHEA-COMP:14738"/>
        <dbReference type="Rhea" id="RHEA-COMP:14740"/>
        <dbReference type="ChEBI" id="CHEBI:15378"/>
        <dbReference type="ChEBI" id="CHEBI:29985"/>
        <dbReference type="ChEBI" id="CHEBI:30616"/>
        <dbReference type="ChEBI" id="CHEBI:43474"/>
        <dbReference type="ChEBI" id="CHEBI:141005"/>
        <dbReference type="ChEBI" id="CHEBI:456216"/>
        <dbReference type="EC" id="6.3.2.17"/>
    </reaction>
</comment>
<dbReference type="InterPro" id="IPR036565">
    <property type="entry name" value="Mur-like_cat_sf"/>
</dbReference>
<evidence type="ECO:0000256" key="14">
    <source>
        <dbReference type="ARBA" id="ARBA00047493"/>
    </source>
</evidence>
<dbReference type="PROSITE" id="PS01012">
    <property type="entry name" value="FOLYLPOLYGLU_SYNT_2"/>
    <property type="match status" value="1"/>
</dbReference>
<sequence length="691" mass="76742">MMHVQSSTFIRRGVLRFSHFCEKEWGLSGVTPCRVSSSPLCSDRHDPLLPSLSLRMTSSQTVEKIRSNEAAQEQPWGLSHSGSYDKAMEALSSLITQKRGQKSAICSKYSKLERMMMYLKILGLDQKIVGLRIIHVAGTKGKGSTCAFSEAILRECGFRTGLFTSPHLIDVRERFRIDGVDISEEKFLKYFWDCWDQLRDKVTEELPMPGLFQFLTLLAFNIFTNEKVDVGIIEVGLGGTNDSTNVIKEPVVCGITSLGMDHMEILGDTLGEIASHKAGILKPNTPAFTVHQVPEAMDVIKERAQQLKVPLEVVSPLNSGELNGIQLSLAGDHQSVNASLAVSLCKSWIQRTGNWEKLFSNDDNQARLPDAFLRGLSCARLSGRAQIVYDTVPKSDTLSGDLIFYLDGAHSPESMDACARWFSKAVKGHYNSVPLSSFHSSFANELTEAVYQSGYINSEKADSSKIVKQVLLFNCMDVRNPQILLPKLVGTCASLGVHFSKALFVPSISTYNKVVSGSSMSSLNVPARDVSWQFRLRRIWEKTINGNDSYLERESKMDCLEAGSTEALPPLEFLPENYFRDNSGDYTPDSAVIPSLPLAIRWLRDCVKQNPSLKLQVSILPTCQYCVKLDLQVPHWLTLSSTHVPLDNQGLSSGDTSGSCNGFAASGWRCFKTPKEMKRIVATRLLEVLIW</sequence>
<comment type="caution">
    <text evidence="15">The sequence shown here is derived from an EMBL/GenBank/DDBJ whole genome shotgun (WGS) entry which is preliminary data.</text>
</comment>
<evidence type="ECO:0000256" key="3">
    <source>
        <dbReference type="ARBA" id="ARBA00008276"/>
    </source>
</evidence>
<proteinExistence type="inferred from homology"/>
<dbReference type="Gene3D" id="3.40.1190.10">
    <property type="entry name" value="Mur-like, catalytic domain"/>
    <property type="match status" value="1"/>
</dbReference>
<keyword evidence="10" id="KW-0067">ATP-binding</keyword>
<name>A0A9Q1QG16_9CARY</name>
<keyword evidence="7" id="KW-0436">Ligase</keyword>
<dbReference type="GO" id="GO:0005739">
    <property type="term" value="C:mitochondrion"/>
    <property type="evidence" value="ECO:0007669"/>
    <property type="project" value="TreeGrafter"/>
</dbReference>
<organism evidence="15 16">
    <name type="scientific">Carnegiea gigantea</name>
    <dbReference type="NCBI Taxonomy" id="171969"/>
    <lineage>
        <taxon>Eukaryota</taxon>
        <taxon>Viridiplantae</taxon>
        <taxon>Streptophyta</taxon>
        <taxon>Embryophyta</taxon>
        <taxon>Tracheophyta</taxon>
        <taxon>Spermatophyta</taxon>
        <taxon>Magnoliopsida</taxon>
        <taxon>eudicotyledons</taxon>
        <taxon>Gunneridae</taxon>
        <taxon>Pentapetalae</taxon>
        <taxon>Caryophyllales</taxon>
        <taxon>Cactineae</taxon>
        <taxon>Cactaceae</taxon>
        <taxon>Cactoideae</taxon>
        <taxon>Echinocereeae</taxon>
        <taxon>Carnegiea</taxon>
    </lineage>
</organism>
<comment type="pathway">
    <text evidence="2">Cofactor biosynthesis; tetrahydrofolylpolyglutamate biosynthesis.</text>
</comment>
<evidence type="ECO:0000256" key="13">
    <source>
        <dbReference type="ARBA" id="ARBA00030876"/>
    </source>
</evidence>
<comment type="cofactor">
    <cofactor evidence="1">
        <name>a monovalent cation</name>
        <dbReference type="ChEBI" id="CHEBI:60242"/>
    </cofactor>
</comment>
<dbReference type="GO" id="GO:0004326">
    <property type="term" value="F:tetrahydrofolylpolyglutamate synthase activity"/>
    <property type="evidence" value="ECO:0007669"/>
    <property type="project" value="UniProtKB-EC"/>
</dbReference>
<evidence type="ECO:0000256" key="4">
    <source>
        <dbReference type="ARBA" id="ARBA00013025"/>
    </source>
</evidence>
<evidence type="ECO:0000256" key="12">
    <source>
        <dbReference type="ARBA" id="ARBA00030592"/>
    </source>
</evidence>
<keyword evidence="9" id="KW-0547">Nucleotide-binding</keyword>
<dbReference type="InterPro" id="IPR001645">
    <property type="entry name" value="Folylpolyglutamate_synth"/>
</dbReference>
<evidence type="ECO:0000256" key="8">
    <source>
        <dbReference type="ARBA" id="ARBA00022723"/>
    </source>
</evidence>
<dbReference type="InterPro" id="IPR018109">
    <property type="entry name" value="Folylpolyglutamate_synth_CS"/>
</dbReference>
<dbReference type="Proteomes" id="UP001153076">
    <property type="component" value="Unassembled WGS sequence"/>
</dbReference>
<evidence type="ECO:0000256" key="11">
    <source>
        <dbReference type="ARBA" id="ARBA00022842"/>
    </source>
</evidence>
<evidence type="ECO:0000256" key="9">
    <source>
        <dbReference type="ARBA" id="ARBA00022741"/>
    </source>
</evidence>
<evidence type="ECO:0000256" key="10">
    <source>
        <dbReference type="ARBA" id="ARBA00022840"/>
    </source>
</evidence>
<evidence type="ECO:0000313" key="15">
    <source>
        <dbReference type="EMBL" id="KAJ8440459.1"/>
    </source>
</evidence>
<gene>
    <name evidence="15" type="ORF">Cgig2_013618</name>
</gene>
<accession>A0A9Q1QG16</accession>
<keyword evidence="11" id="KW-0460">Magnesium</keyword>
<dbReference type="GO" id="GO:0046872">
    <property type="term" value="F:metal ion binding"/>
    <property type="evidence" value="ECO:0007669"/>
    <property type="project" value="UniProtKB-KW"/>
</dbReference>
<evidence type="ECO:0000256" key="6">
    <source>
        <dbReference type="ARBA" id="ARBA00022563"/>
    </source>
</evidence>
<comment type="similarity">
    <text evidence="3">Belongs to the folylpolyglutamate synthase family.</text>
</comment>
<dbReference type="PANTHER" id="PTHR11136:SF5">
    <property type="entry name" value="FOLYLPOLYGLUTAMATE SYNTHASE, MITOCHONDRIAL"/>
    <property type="match status" value="1"/>
</dbReference>
<keyword evidence="6" id="KW-0554">One-carbon metabolism</keyword>
<evidence type="ECO:0000256" key="1">
    <source>
        <dbReference type="ARBA" id="ARBA00001944"/>
    </source>
</evidence>
<dbReference type="GO" id="GO:0005829">
    <property type="term" value="C:cytosol"/>
    <property type="evidence" value="ECO:0007669"/>
    <property type="project" value="TreeGrafter"/>
</dbReference>
<reference evidence="15" key="1">
    <citation type="submission" date="2022-04" db="EMBL/GenBank/DDBJ databases">
        <title>Carnegiea gigantea Genome sequencing and assembly v2.</title>
        <authorList>
            <person name="Copetti D."/>
            <person name="Sanderson M.J."/>
            <person name="Burquez A."/>
            <person name="Wojciechowski M.F."/>
        </authorList>
    </citation>
    <scope>NUCLEOTIDE SEQUENCE</scope>
    <source>
        <strain evidence="15">SGP5-SGP5p</strain>
        <tissue evidence="15">Aerial part</tissue>
    </source>
</reference>